<keyword evidence="7" id="KW-0067">ATP-binding</keyword>
<dbReference type="PANTHER" id="PTHR43033">
    <property type="entry name" value="TRNA(ILE)-LYSIDINE SYNTHASE-RELATED"/>
    <property type="match status" value="1"/>
</dbReference>
<evidence type="ECO:0000256" key="2">
    <source>
        <dbReference type="ARBA" id="ARBA00013267"/>
    </source>
</evidence>
<dbReference type="InterPro" id="IPR014729">
    <property type="entry name" value="Rossmann-like_a/b/a_fold"/>
</dbReference>
<dbReference type="NCBIfam" id="TIGR02432">
    <property type="entry name" value="lysidine_TilS_N"/>
    <property type="match status" value="1"/>
</dbReference>
<dbReference type="InterPro" id="IPR011063">
    <property type="entry name" value="TilS/TtcA_N"/>
</dbReference>
<protein>
    <recommendedName>
        <fullName evidence="2">tRNA(Ile)-lysidine synthetase</fullName>
        <ecNumber evidence="2">6.3.4.19</ecNumber>
    </recommendedName>
</protein>
<keyword evidence="6" id="KW-0547">Nucleotide-binding</keyword>
<evidence type="ECO:0000256" key="1">
    <source>
        <dbReference type="ARBA" id="ARBA00004496"/>
    </source>
</evidence>
<sequence length="349" mass="40778">MTHFQGKFSEKKARDFRYTFFKQIMTDFAYTALVTAHHKDDQAETVFMRLLRGSKWFHLAAIKECQTFGQGELIRPLLTFAKKDLPCVFHFEDASNQENIYLRNRIRNTYLPQLSKENPRLSDSLVALSQEMLHLQEALLYLAKSLDIQNLETFKASPKGLQILLLEDYLTNFPELALSRGQFDEMLYSLENKVNTIYKIRKDYQLIITYDRFSIEKINPETYGDLSQTMLKSGNTRDFGPFTFSFNAPLAEWDQEIVLSSSNPIILRHQQNGDQIIYKGHHRKLKRIYHEKRIPVTQKKKAIILEQDEKIIGIAGIAVSDLSKSAKNDTIENKLYIKKREKAYVRKLH</sequence>
<dbReference type="Pfam" id="PF01171">
    <property type="entry name" value="ATP_bind_3"/>
    <property type="match status" value="1"/>
</dbReference>
<dbReference type="EMBL" id="JBEPLO010000040">
    <property type="protein sequence ID" value="MET3559212.1"/>
    <property type="molecule type" value="Genomic_DNA"/>
</dbReference>
<dbReference type="SMART" id="SM00977">
    <property type="entry name" value="TilS_C"/>
    <property type="match status" value="1"/>
</dbReference>
<dbReference type="SUPFAM" id="SSF56037">
    <property type="entry name" value="PheT/TilS domain"/>
    <property type="match status" value="1"/>
</dbReference>
<proteinExistence type="predicted"/>
<evidence type="ECO:0000256" key="4">
    <source>
        <dbReference type="ARBA" id="ARBA00022598"/>
    </source>
</evidence>
<comment type="catalytic activity">
    <reaction evidence="8">
        <text>cytidine(34) in tRNA(Ile2) + L-lysine + ATP = lysidine(34) in tRNA(Ile2) + AMP + diphosphate + H(+)</text>
        <dbReference type="Rhea" id="RHEA:43744"/>
        <dbReference type="Rhea" id="RHEA-COMP:10625"/>
        <dbReference type="Rhea" id="RHEA-COMP:10670"/>
        <dbReference type="ChEBI" id="CHEBI:15378"/>
        <dbReference type="ChEBI" id="CHEBI:30616"/>
        <dbReference type="ChEBI" id="CHEBI:32551"/>
        <dbReference type="ChEBI" id="CHEBI:33019"/>
        <dbReference type="ChEBI" id="CHEBI:82748"/>
        <dbReference type="ChEBI" id="CHEBI:83665"/>
        <dbReference type="ChEBI" id="CHEBI:456215"/>
        <dbReference type="EC" id="6.3.4.19"/>
    </reaction>
</comment>
<dbReference type="NCBIfam" id="TIGR02433">
    <property type="entry name" value="lysidine_TilS_C"/>
    <property type="match status" value="1"/>
</dbReference>
<reference evidence="10 11" key="1">
    <citation type="submission" date="2024-06" db="EMBL/GenBank/DDBJ databases">
        <title>Genomic Encyclopedia of Type Strains, Phase IV (KMG-IV): sequencing the most valuable type-strain genomes for metagenomic binning, comparative biology and taxonomic classification.</title>
        <authorList>
            <person name="Goeker M."/>
        </authorList>
    </citation>
    <scope>NUCLEOTIDE SEQUENCE [LARGE SCALE GENOMIC DNA]</scope>
    <source>
        <strain evidence="10 11">DSM 28303</strain>
    </source>
</reference>
<dbReference type="Pfam" id="PF11734">
    <property type="entry name" value="TilS_C"/>
    <property type="match status" value="1"/>
</dbReference>
<dbReference type="EC" id="6.3.4.19" evidence="2"/>
<evidence type="ECO:0000256" key="6">
    <source>
        <dbReference type="ARBA" id="ARBA00022741"/>
    </source>
</evidence>
<evidence type="ECO:0000313" key="11">
    <source>
        <dbReference type="Proteomes" id="UP001549122"/>
    </source>
</evidence>
<organism evidence="10 11">
    <name type="scientific">Streptococcus rupicaprae</name>
    <dbReference type="NCBI Taxonomy" id="759619"/>
    <lineage>
        <taxon>Bacteria</taxon>
        <taxon>Bacillati</taxon>
        <taxon>Bacillota</taxon>
        <taxon>Bacilli</taxon>
        <taxon>Lactobacillales</taxon>
        <taxon>Streptococcaceae</taxon>
        <taxon>Streptococcus</taxon>
    </lineage>
</organism>
<name>A0ABV2FKY4_9STRE</name>
<gene>
    <name evidence="10" type="ORF">ABID29_002362</name>
</gene>
<evidence type="ECO:0000259" key="9">
    <source>
        <dbReference type="SMART" id="SM00977"/>
    </source>
</evidence>
<evidence type="ECO:0000256" key="8">
    <source>
        <dbReference type="ARBA" id="ARBA00048539"/>
    </source>
</evidence>
<dbReference type="Gene3D" id="3.40.50.620">
    <property type="entry name" value="HUPs"/>
    <property type="match status" value="1"/>
</dbReference>
<evidence type="ECO:0000256" key="7">
    <source>
        <dbReference type="ARBA" id="ARBA00022840"/>
    </source>
</evidence>
<keyword evidence="4 10" id="KW-0436">Ligase</keyword>
<dbReference type="SUPFAM" id="SSF52402">
    <property type="entry name" value="Adenine nucleotide alpha hydrolases-like"/>
    <property type="match status" value="1"/>
</dbReference>
<keyword evidence="5" id="KW-0819">tRNA processing</keyword>
<keyword evidence="3" id="KW-0963">Cytoplasm</keyword>
<accession>A0ABV2FKY4</accession>
<keyword evidence="11" id="KW-1185">Reference proteome</keyword>
<evidence type="ECO:0000256" key="3">
    <source>
        <dbReference type="ARBA" id="ARBA00022490"/>
    </source>
</evidence>
<dbReference type="InterPro" id="IPR012795">
    <property type="entry name" value="tRNA_Ile_lys_synt_N"/>
</dbReference>
<dbReference type="GO" id="GO:0032267">
    <property type="term" value="F:tRNA(Ile)-lysidine synthase activity"/>
    <property type="evidence" value="ECO:0007669"/>
    <property type="project" value="UniProtKB-EC"/>
</dbReference>
<dbReference type="Proteomes" id="UP001549122">
    <property type="component" value="Unassembled WGS sequence"/>
</dbReference>
<comment type="subcellular location">
    <subcellularLocation>
        <location evidence="1">Cytoplasm</location>
    </subcellularLocation>
</comment>
<feature type="domain" description="Lysidine-tRNA(Ile) synthetase C-terminal" evidence="9">
    <location>
        <begin position="265"/>
        <end position="335"/>
    </location>
</feature>
<dbReference type="PANTHER" id="PTHR43033:SF1">
    <property type="entry name" value="TRNA(ILE)-LYSIDINE SYNTHASE-RELATED"/>
    <property type="match status" value="1"/>
</dbReference>
<dbReference type="InterPro" id="IPR012796">
    <property type="entry name" value="Lysidine-tRNA-synth_C"/>
</dbReference>
<dbReference type="InterPro" id="IPR012094">
    <property type="entry name" value="tRNA_Ile_lys_synt"/>
</dbReference>
<dbReference type="CDD" id="cd01992">
    <property type="entry name" value="TilS_N"/>
    <property type="match status" value="1"/>
</dbReference>
<evidence type="ECO:0000313" key="10">
    <source>
        <dbReference type="EMBL" id="MET3559212.1"/>
    </source>
</evidence>
<evidence type="ECO:0000256" key="5">
    <source>
        <dbReference type="ARBA" id="ARBA00022694"/>
    </source>
</evidence>
<comment type="caution">
    <text evidence="10">The sequence shown here is derived from an EMBL/GenBank/DDBJ whole genome shotgun (WGS) entry which is preliminary data.</text>
</comment>